<evidence type="ECO:0000313" key="2">
    <source>
        <dbReference type="Proteomes" id="UP000243515"/>
    </source>
</evidence>
<proteinExistence type="predicted"/>
<evidence type="ECO:0000313" key="1">
    <source>
        <dbReference type="EMBL" id="OXV07460.1"/>
    </source>
</evidence>
<organism evidence="1 2">
    <name type="scientific">Elaphomyces granulatus</name>
    <dbReference type="NCBI Taxonomy" id="519963"/>
    <lineage>
        <taxon>Eukaryota</taxon>
        <taxon>Fungi</taxon>
        <taxon>Dikarya</taxon>
        <taxon>Ascomycota</taxon>
        <taxon>Pezizomycotina</taxon>
        <taxon>Eurotiomycetes</taxon>
        <taxon>Eurotiomycetidae</taxon>
        <taxon>Eurotiales</taxon>
        <taxon>Elaphomycetaceae</taxon>
        <taxon>Elaphomyces</taxon>
    </lineage>
</organism>
<comment type="caution">
    <text evidence="1">The sequence shown here is derived from an EMBL/GenBank/DDBJ whole genome shotgun (WGS) entry which is preliminary data.</text>
</comment>
<reference evidence="1 2" key="1">
    <citation type="journal article" date="2015" name="Environ. Microbiol.">
        <title>Metagenome sequence of Elaphomyces granulatus from sporocarp tissue reveals Ascomycota ectomycorrhizal fingerprints of genome expansion and a Proteobacteria-rich microbiome.</title>
        <authorList>
            <person name="Quandt C.A."/>
            <person name="Kohler A."/>
            <person name="Hesse C.N."/>
            <person name="Sharpton T.J."/>
            <person name="Martin F."/>
            <person name="Spatafora J.W."/>
        </authorList>
    </citation>
    <scope>NUCLEOTIDE SEQUENCE [LARGE SCALE GENOMIC DNA]</scope>
    <source>
        <strain evidence="1 2">OSC145934</strain>
    </source>
</reference>
<gene>
    <name evidence="1" type="ORF">Egran_04775</name>
</gene>
<dbReference type="Proteomes" id="UP000243515">
    <property type="component" value="Unassembled WGS sequence"/>
</dbReference>
<sequence>MVSIKIKIFFQSSMLSYDMLPLDLYNLLDRNLFNWAIGTMQPFALFNSPLFRQIWHDLPGVFCKYGSSSSFSRPC</sequence>
<name>A0A232LTH3_9EURO</name>
<dbReference type="OrthoDB" id="5411500at2759"/>
<accession>A0A232LTH3</accession>
<dbReference type="EMBL" id="NPHW01004842">
    <property type="protein sequence ID" value="OXV07460.1"/>
    <property type="molecule type" value="Genomic_DNA"/>
</dbReference>
<protein>
    <submittedName>
        <fullName evidence="1">Uncharacterized protein</fullName>
    </submittedName>
</protein>
<dbReference type="AlphaFoldDB" id="A0A232LTH3"/>
<keyword evidence="2" id="KW-1185">Reference proteome</keyword>